<name>A0AAV7X7B9_9NEOP</name>
<comment type="caution">
    <text evidence="3">The sequence shown here is derived from an EMBL/GenBank/DDBJ whole genome shotgun (WGS) entry which is preliminary data.</text>
</comment>
<evidence type="ECO:0000256" key="1">
    <source>
        <dbReference type="ARBA" id="ARBA00023157"/>
    </source>
</evidence>
<sequence length="256" mass="28056">MDFSWGNEGHQRTNFTASLLTNTQPYGRDYVSGELMFVVERRIVDRINTRGDGQKPAVRRAYELAVREYGHTQYAATVLVQEAQTQLRVRPLVWWSNMAVQFRAIPLSGVGIGPAEPALPCSDDNKRCDCPPTVRGYRCLQGSAAECEENEFQCSNGECYDSNCRCNGINNCSDGSDEGVPLCSAPNTTVRIGDVLHTRVQYKEEHGAVGFLLCSNAACSSLWVGNCTDNSGSLEYESGTGCNSEGAKRFVLLSPT</sequence>
<dbReference type="CDD" id="cd00112">
    <property type="entry name" value="LDLa"/>
    <property type="match status" value="1"/>
</dbReference>
<evidence type="ECO:0000256" key="2">
    <source>
        <dbReference type="PROSITE-ProRule" id="PRU00124"/>
    </source>
</evidence>
<gene>
    <name evidence="3" type="ORF">ONE63_003580</name>
</gene>
<protein>
    <submittedName>
        <fullName evidence="3">Uncharacterized protein</fullName>
    </submittedName>
</protein>
<dbReference type="PROSITE" id="PS50068">
    <property type="entry name" value="LDLRA_2"/>
    <property type="match status" value="1"/>
</dbReference>
<dbReference type="Gene3D" id="4.10.400.10">
    <property type="entry name" value="Low-density Lipoprotein Receptor"/>
    <property type="match status" value="1"/>
</dbReference>
<feature type="disulfide bond" evidence="2">
    <location>
        <begin position="154"/>
        <end position="172"/>
    </location>
</feature>
<dbReference type="SMART" id="SM00192">
    <property type="entry name" value="LDLa"/>
    <property type="match status" value="1"/>
</dbReference>
<comment type="caution">
    <text evidence="2">Lacks conserved residue(s) required for the propagation of feature annotation.</text>
</comment>
<keyword evidence="1 2" id="KW-1015">Disulfide bond</keyword>
<evidence type="ECO:0000313" key="3">
    <source>
        <dbReference type="EMBL" id="KAJ1520452.1"/>
    </source>
</evidence>
<dbReference type="Proteomes" id="UP001075354">
    <property type="component" value="Chromosome 14"/>
</dbReference>
<reference evidence="3" key="1">
    <citation type="submission" date="2022-12" db="EMBL/GenBank/DDBJ databases">
        <title>Chromosome-level genome assembly of the bean flower thrips Megalurothrips usitatus.</title>
        <authorList>
            <person name="Ma L."/>
            <person name="Liu Q."/>
            <person name="Li H."/>
            <person name="Cai W."/>
        </authorList>
    </citation>
    <scope>NUCLEOTIDE SEQUENCE</scope>
    <source>
        <strain evidence="3">Cailab_2022a</strain>
    </source>
</reference>
<accession>A0AAV7X7B9</accession>
<dbReference type="AlphaFoldDB" id="A0AAV7X7B9"/>
<organism evidence="3 4">
    <name type="scientific">Megalurothrips usitatus</name>
    <name type="common">bean blossom thrips</name>
    <dbReference type="NCBI Taxonomy" id="439358"/>
    <lineage>
        <taxon>Eukaryota</taxon>
        <taxon>Metazoa</taxon>
        <taxon>Ecdysozoa</taxon>
        <taxon>Arthropoda</taxon>
        <taxon>Hexapoda</taxon>
        <taxon>Insecta</taxon>
        <taxon>Pterygota</taxon>
        <taxon>Neoptera</taxon>
        <taxon>Paraneoptera</taxon>
        <taxon>Thysanoptera</taxon>
        <taxon>Terebrantia</taxon>
        <taxon>Thripoidea</taxon>
        <taxon>Thripidae</taxon>
        <taxon>Megalurothrips</taxon>
    </lineage>
</organism>
<dbReference type="SUPFAM" id="SSF57424">
    <property type="entry name" value="LDL receptor-like module"/>
    <property type="match status" value="1"/>
</dbReference>
<feature type="disulfide bond" evidence="2">
    <location>
        <begin position="147"/>
        <end position="159"/>
    </location>
</feature>
<evidence type="ECO:0000313" key="4">
    <source>
        <dbReference type="Proteomes" id="UP001075354"/>
    </source>
</evidence>
<dbReference type="EMBL" id="JAPTSV010000014">
    <property type="protein sequence ID" value="KAJ1520452.1"/>
    <property type="molecule type" value="Genomic_DNA"/>
</dbReference>
<proteinExistence type="predicted"/>
<dbReference type="Pfam" id="PF00057">
    <property type="entry name" value="Ldl_recept_a"/>
    <property type="match status" value="1"/>
</dbReference>
<dbReference type="InterPro" id="IPR002172">
    <property type="entry name" value="LDrepeatLR_classA_rpt"/>
</dbReference>
<keyword evidence="4" id="KW-1185">Reference proteome</keyword>
<dbReference type="InterPro" id="IPR036055">
    <property type="entry name" value="LDL_receptor-like_sf"/>
</dbReference>